<organism evidence="1 2">
    <name type="scientific">Clytia hemisphaerica</name>
    <dbReference type="NCBI Taxonomy" id="252671"/>
    <lineage>
        <taxon>Eukaryota</taxon>
        <taxon>Metazoa</taxon>
        <taxon>Cnidaria</taxon>
        <taxon>Hydrozoa</taxon>
        <taxon>Hydroidolina</taxon>
        <taxon>Leptothecata</taxon>
        <taxon>Obeliida</taxon>
        <taxon>Clytiidae</taxon>
        <taxon>Clytia</taxon>
    </lineage>
</organism>
<protein>
    <submittedName>
        <fullName evidence="1">Uncharacterized protein</fullName>
    </submittedName>
</protein>
<keyword evidence="2" id="KW-1185">Reference proteome</keyword>
<evidence type="ECO:0000313" key="1">
    <source>
        <dbReference type="EnsemblMetazoa" id="CLYHEMP002254.1"/>
    </source>
</evidence>
<sequence length="168" mass="20449">VGCISRIQHFYDDWKWNKEYRRRNREARKQSIIKWQEEIERKWKLGRDLRYLTPKIPDQNITPPSNNMIPYEEKCNRINVYIYGIPWLNRNDINVDFDETIQPYIALQMDHNQNIFDLKERIGQIYNIPPKKQILFPAPPKKQLDDVKFLDDESVPLIQYLNPLDHMH</sequence>
<proteinExistence type="predicted"/>
<dbReference type="SUPFAM" id="SSF54236">
    <property type="entry name" value="Ubiquitin-like"/>
    <property type="match status" value="1"/>
</dbReference>
<dbReference type="AlphaFoldDB" id="A0A7M5V2A2"/>
<accession>A0A7M5V2A2</accession>
<dbReference type="InterPro" id="IPR029071">
    <property type="entry name" value="Ubiquitin-like_domsf"/>
</dbReference>
<dbReference type="EnsemblMetazoa" id="CLYHEMT002254.1">
    <property type="protein sequence ID" value="CLYHEMP002254.1"/>
    <property type="gene ID" value="CLYHEMG002254"/>
</dbReference>
<dbReference type="Proteomes" id="UP000594262">
    <property type="component" value="Unplaced"/>
</dbReference>
<name>A0A7M5V2A2_9CNID</name>
<dbReference type="Gene3D" id="3.10.20.90">
    <property type="entry name" value="Phosphatidylinositol 3-kinase Catalytic Subunit, Chain A, domain 1"/>
    <property type="match status" value="1"/>
</dbReference>
<reference evidence="1" key="1">
    <citation type="submission" date="2021-01" db="UniProtKB">
        <authorList>
            <consortium name="EnsemblMetazoa"/>
        </authorList>
    </citation>
    <scope>IDENTIFICATION</scope>
</reference>
<evidence type="ECO:0000313" key="2">
    <source>
        <dbReference type="Proteomes" id="UP000594262"/>
    </source>
</evidence>
<dbReference type="CDD" id="cd17039">
    <property type="entry name" value="Ubl_ubiquitin_like"/>
    <property type="match status" value="1"/>
</dbReference>